<gene>
    <name evidence="1" type="ordered locus">Htur_3981</name>
</gene>
<evidence type="ECO:0000313" key="1">
    <source>
        <dbReference type="EMBL" id="ADB62831.1"/>
    </source>
</evidence>
<dbReference type="SUPFAM" id="SSF46785">
    <property type="entry name" value="Winged helix' DNA-binding domain"/>
    <property type="match status" value="1"/>
</dbReference>
<keyword evidence="1" id="KW-0614">Plasmid</keyword>
<evidence type="ECO:0000313" key="2">
    <source>
        <dbReference type="Proteomes" id="UP000001903"/>
    </source>
</evidence>
<dbReference type="Proteomes" id="UP000001903">
    <property type="component" value="Plasmid pHTUR01"/>
</dbReference>
<dbReference type="OrthoDB" id="197841at2157"/>
<dbReference type="KEGG" id="htu:Htur_3981"/>
<dbReference type="Pfam" id="PF13412">
    <property type="entry name" value="HTH_24"/>
    <property type="match status" value="1"/>
</dbReference>
<geneLocation type="plasmid" evidence="1 2">
    <name>pHTUR01</name>
</geneLocation>
<organism evidence="1 2">
    <name type="scientific">Haloterrigena turkmenica (strain ATCC 51198 / DSM 5511 / JCM 9101 / NCIMB 13204 / VKM B-1734 / 4k)</name>
    <name type="common">Halococcus turkmenicus</name>
    <dbReference type="NCBI Taxonomy" id="543526"/>
    <lineage>
        <taxon>Archaea</taxon>
        <taxon>Methanobacteriati</taxon>
        <taxon>Methanobacteriota</taxon>
        <taxon>Stenosarchaea group</taxon>
        <taxon>Halobacteria</taxon>
        <taxon>Halobacteriales</taxon>
        <taxon>Natrialbaceae</taxon>
        <taxon>Haloterrigena</taxon>
    </lineage>
</organism>
<sequence>MSVRASILLSMTRLRWLSQHLRGGGRAGGFPLRTRLEELTAKLSAGEYEDRDRFRGSIMRSAHGLAGSIIHLFDALGIDVTRELRVPGGLGADTLHELATAIGISTALQSRYGAFACYRQLFEAREEKRRTALSPTVDAGDPLGTLIGSLVVRGKDIHRLRPPLEESLERPATVAEGAPEFAIHVSLSTVDRTAYAATATRILQSKNLRLTREIVSLLHAVTGSPYAAAQALQQLAGEDEHRELRLDELRYALGTLEPKQLLSDLPPAVGQIIHALLTAEYRLSQRELAERAAVSARTIRKYRDRLEALDLIHIDTNGYRLTVPFQTTTERRDPVVPAVLEDTQTLLDTTDALLEIMVPPDRYGDPDDVLGSALFWPLDPSRLLDHPTVGPWLRVAAALTATEAIEDTRTLQMGPSLKQRALPQTPP</sequence>
<dbReference type="HOGENOM" id="CLU_052775_0_0_2"/>
<dbReference type="InterPro" id="IPR036390">
    <property type="entry name" value="WH_DNA-bd_sf"/>
</dbReference>
<dbReference type="InterPro" id="IPR036388">
    <property type="entry name" value="WH-like_DNA-bd_sf"/>
</dbReference>
<protein>
    <submittedName>
        <fullName evidence="1">Transcriptional regulator, AsnC family</fullName>
    </submittedName>
</protein>
<keyword evidence="2" id="KW-1185">Reference proteome</keyword>
<name>D2S0D4_HALTV</name>
<dbReference type="Gene3D" id="1.10.10.10">
    <property type="entry name" value="Winged helix-like DNA-binding domain superfamily/Winged helix DNA-binding domain"/>
    <property type="match status" value="1"/>
</dbReference>
<dbReference type="AlphaFoldDB" id="D2S0D4"/>
<dbReference type="EMBL" id="CP001861">
    <property type="protein sequence ID" value="ADB62831.1"/>
    <property type="molecule type" value="Genomic_DNA"/>
</dbReference>
<accession>D2S0D4</accession>
<proteinExistence type="predicted"/>
<reference evidence="1 2" key="1">
    <citation type="journal article" date="2010" name="Stand. Genomic Sci.">
        <title>Complete genome sequence of Haloterrigena turkmenica type strain (4k).</title>
        <authorList>
            <person name="Saunders E."/>
            <person name="Tindall B.J."/>
            <person name="Fahnrich R."/>
            <person name="Lapidus A."/>
            <person name="Copeland A."/>
            <person name="Del Rio T.G."/>
            <person name="Lucas S."/>
            <person name="Chen F."/>
            <person name="Tice H."/>
            <person name="Cheng J.F."/>
            <person name="Han C."/>
            <person name="Detter J.C."/>
            <person name="Bruce D."/>
            <person name="Goodwin L."/>
            <person name="Chain P."/>
            <person name="Pitluck S."/>
            <person name="Pati A."/>
            <person name="Ivanova N."/>
            <person name="Mavromatis K."/>
            <person name="Chen A."/>
            <person name="Palaniappan K."/>
            <person name="Land M."/>
            <person name="Hauser L."/>
            <person name="Chang Y.J."/>
            <person name="Jeffries C.D."/>
            <person name="Brettin T."/>
            <person name="Rohde M."/>
            <person name="Goker M."/>
            <person name="Bristow J."/>
            <person name="Eisen J.A."/>
            <person name="Markowitz V."/>
            <person name="Hugenholtz P."/>
            <person name="Klenk H.P."/>
            <person name="Kyrpides N.C."/>
        </authorList>
    </citation>
    <scope>NUCLEOTIDE SEQUENCE [LARGE SCALE GENOMIC DNA]</scope>
    <source>
        <strain evidence="2">ATCC 51198 / DSM 5511 / JCM 9101 / NCIMB 13204 / VKM B-1734 / 4k</strain>
    </source>
</reference>